<feature type="repeat" description="Pumilio" evidence="4">
    <location>
        <begin position="113"/>
        <end position="132"/>
    </location>
</feature>
<evidence type="ECO:0000256" key="1">
    <source>
        <dbReference type="ARBA" id="ARBA00022737"/>
    </source>
</evidence>
<dbReference type="EMBL" id="MLFT02000009">
    <property type="protein sequence ID" value="PHT38297.1"/>
    <property type="molecule type" value="Genomic_DNA"/>
</dbReference>
<keyword evidence="3" id="KW-0694">RNA-binding</keyword>
<dbReference type="InterPro" id="IPR016024">
    <property type="entry name" value="ARM-type_fold"/>
</dbReference>
<dbReference type="PANTHER" id="PTHR12537:SF149">
    <property type="entry name" value="PUM-HD DOMAIN-CONTAINING PROTEIN"/>
    <property type="match status" value="1"/>
</dbReference>
<feature type="repeat" description="Pumilio" evidence="4">
    <location>
        <begin position="145"/>
        <end position="180"/>
    </location>
</feature>
<gene>
    <name evidence="7" type="ORF">CQW23_21870</name>
</gene>
<dbReference type="GO" id="GO:0006417">
    <property type="term" value="P:regulation of translation"/>
    <property type="evidence" value="ECO:0007669"/>
    <property type="project" value="UniProtKB-KW"/>
</dbReference>
<evidence type="ECO:0000313" key="8">
    <source>
        <dbReference type="Proteomes" id="UP000224567"/>
    </source>
</evidence>
<dbReference type="Pfam" id="PF00806">
    <property type="entry name" value="PUF"/>
    <property type="match status" value="4"/>
</dbReference>
<dbReference type="InterPro" id="IPR011989">
    <property type="entry name" value="ARM-like"/>
</dbReference>
<evidence type="ECO:0000313" key="7">
    <source>
        <dbReference type="EMBL" id="PHT38297.1"/>
    </source>
</evidence>
<dbReference type="SUPFAM" id="SSF48371">
    <property type="entry name" value="ARM repeat"/>
    <property type="match status" value="1"/>
</dbReference>
<evidence type="ECO:0000256" key="2">
    <source>
        <dbReference type="ARBA" id="ARBA00022845"/>
    </source>
</evidence>
<dbReference type="SMART" id="SM00025">
    <property type="entry name" value="Pumilio"/>
    <property type="match status" value="4"/>
</dbReference>
<feature type="region of interest" description="Disordered" evidence="5">
    <location>
        <begin position="293"/>
        <end position="318"/>
    </location>
</feature>
<organism evidence="7 8">
    <name type="scientific">Capsicum baccatum</name>
    <name type="common">Peruvian pepper</name>
    <dbReference type="NCBI Taxonomy" id="33114"/>
    <lineage>
        <taxon>Eukaryota</taxon>
        <taxon>Viridiplantae</taxon>
        <taxon>Streptophyta</taxon>
        <taxon>Embryophyta</taxon>
        <taxon>Tracheophyta</taxon>
        <taxon>Spermatophyta</taxon>
        <taxon>Magnoliopsida</taxon>
        <taxon>eudicotyledons</taxon>
        <taxon>Gunneridae</taxon>
        <taxon>Pentapetalae</taxon>
        <taxon>asterids</taxon>
        <taxon>lamiids</taxon>
        <taxon>Solanales</taxon>
        <taxon>Solanaceae</taxon>
        <taxon>Solanoideae</taxon>
        <taxon>Capsiceae</taxon>
        <taxon>Capsicum</taxon>
    </lineage>
</organism>
<sequence length="595" mass="67735">MEFRFTLRDNAMRAAFQLLHMVLEAIEVVDVDQKIKIVEELDGHVMHCVRDQNGNYVIHKCIKCVPEEHIQFIVSTFFDQVVNLSTHPYGCHVIQRVLEHCSDPMTQSKVMEEILGSVSMLAQDQYGNYVIQHGKPHERSTIIEELAGKIVQMSQQKFASNVVEKCLAFGDPSERQLLVDKMLCRIRSLCLRKTQLVDNSLYKFSGSSLEMLDVSDTKFALGNNCLKSIGTHWAWEPGLKAIHRSLMILGHNEKTCNTREKDVRAGNIKNNQFGAWMRAKNHLIINENSKRQERNEVLNSSGQRHITKSIRIRDGGNNNSLYQLMKSTGSSKIHLVEKSDTVHDINIQESKGKSVRRKENASESNQNLDVGHKLQENDDQTRKRNGQNIEVNDPVNKNMAIEPHSKSNNAMRIIQRDGEEEEPVFEDTSAGRIEKKLYIFSKMGFGDKINEGAFEEYFQRDEKGDTKGIQSCGEESKTIEHMLFRCPKAQMEYESNSLAMPSLTLVSDHTSNNIIIVAQDCVIMFADASLQKEKNMTSIGMTTMNSFENLPQALGTPIQFVGKTIIVKALAIRLHWKKLKKMDGQRCNSYQTQKI</sequence>
<feature type="region of interest" description="Disordered" evidence="5">
    <location>
        <begin position="344"/>
        <end position="393"/>
    </location>
</feature>
<protein>
    <submittedName>
        <fullName evidence="7">Pumilio-like protein 1</fullName>
    </submittedName>
</protein>
<dbReference type="OrthoDB" id="668540at2759"/>
<keyword evidence="2" id="KW-0810">Translation regulation</keyword>
<dbReference type="InterPro" id="IPR001313">
    <property type="entry name" value="Pumilio_RNA-bd_rpt"/>
</dbReference>
<evidence type="ECO:0000256" key="5">
    <source>
        <dbReference type="SAM" id="MobiDB-lite"/>
    </source>
</evidence>
<reference evidence="7 8" key="1">
    <citation type="journal article" date="2017" name="Genome Biol.">
        <title>New reference genome sequences of hot pepper reveal the massive evolution of plant disease-resistance genes by retroduplication.</title>
        <authorList>
            <person name="Kim S."/>
            <person name="Park J."/>
            <person name="Yeom S.I."/>
            <person name="Kim Y.M."/>
            <person name="Seo E."/>
            <person name="Kim K.T."/>
            <person name="Kim M.S."/>
            <person name="Lee J.M."/>
            <person name="Cheong K."/>
            <person name="Shin H.S."/>
            <person name="Kim S.B."/>
            <person name="Han K."/>
            <person name="Lee J."/>
            <person name="Park M."/>
            <person name="Lee H.A."/>
            <person name="Lee H.Y."/>
            <person name="Lee Y."/>
            <person name="Oh S."/>
            <person name="Lee J.H."/>
            <person name="Choi E."/>
            <person name="Choi E."/>
            <person name="Lee S.E."/>
            <person name="Jeon J."/>
            <person name="Kim H."/>
            <person name="Choi G."/>
            <person name="Song H."/>
            <person name="Lee J."/>
            <person name="Lee S.C."/>
            <person name="Kwon J.K."/>
            <person name="Lee H.Y."/>
            <person name="Koo N."/>
            <person name="Hong Y."/>
            <person name="Kim R.W."/>
            <person name="Kang W.H."/>
            <person name="Huh J.H."/>
            <person name="Kang B.C."/>
            <person name="Yang T.J."/>
            <person name="Lee Y.H."/>
            <person name="Bennetzen J.L."/>
            <person name="Choi D."/>
        </authorList>
    </citation>
    <scope>NUCLEOTIDE SEQUENCE [LARGE SCALE GENOMIC DNA]</scope>
    <source>
        <strain evidence="8">cv. PBC81</strain>
    </source>
</reference>
<dbReference type="STRING" id="33114.A0A2G2VZ82"/>
<dbReference type="Gene3D" id="1.25.10.10">
    <property type="entry name" value="Leucine-rich Repeat Variant"/>
    <property type="match status" value="1"/>
</dbReference>
<dbReference type="PANTHER" id="PTHR12537">
    <property type="entry name" value="RNA BINDING PROTEIN PUMILIO-RELATED"/>
    <property type="match status" value="1"/>
</dbReference>
<dbReference type="GO" id="GO:0003729">
    <property type="term" value="F:mRNA binding"/>
    <property type="evidence" value="ECO:0007669"/>
    <property type="project" value="TreeGrafter"/>
</dbReference>
<comment type="caution">
    <text evidence="7">The sequence shown here is derived from an EMBL/GenBank/DDBJ whole genome shotgun (WGS) entry which is preliminary data.</text>
</comment>
<feature type="repeat" description="Pumilio" evidence="4">
    <location>
        <begin position="40"/>
        <end position="75"/>
    </location>
</feature>
<dbReference type="PROSITE" id="PS50303">
    <property type="entry name" value="PUM_HD"/>
    <property type="match status" value="1"/>
</dbReference>
<name>A0A2G2VZ82_CAPBA</name>
<accession>A0A2G2VZ82</accession>
<evidence type="ECO:0000256" key="4">
    <source>
        <dbReference type="PROSITE-ProRule" id="PRU00317"/>
    </source>
</evidence>
<reference evidence="8" key="2">
    <citation type="journal article" date="2017" name="J. Anim. Genet.">
        <title>Multiple reference genome sequences of hot pepper reveal the massive evolution of plant disease resistance genes by retroduplication.</title>
        <authorList>
            <person name="Kim S."/>
            <person name="Park J."/>
            <person name="Yeom S.-I."/>
            <person name="Kim Y.-M."/>
            <person name="Seo E."/>
            <person name="Kim K.-T."/>
            <person name="Kim M.-S."/>
            <person name="Lee J.M."/>
            <person name="Cheong K."/>
            <person name="Shin H.-S."/>
            <person name="Kim S.-B."/>
            <person name="Han K."/>
            <person name="Lee J."/>
            <person name="Park M."/>
            <person name="Lee H.-A."/>
            <person name="Lee H.-Y."/>
            <person name="Lee Y."/>
            <person name="Oh S."/>
            <person name="Lee J.H."/>
            <person name="Choi E."/>
            <person name="Choi E."/>
            <person name="Lee S.E."/>
            <person name="Jeon J."/>
            <person name="Kim H."/>
            <person name="Choi G."/>
            <person name="Song H."/>
            <person name="Lee J."/>
            <person name="Lee S.-C."/>
            <person name="Kwon J.-K."/>
            <person name="Lee H.-Y."/>
            <person name="Koo N."/>
            <person name="Hong Y."/>
            <person name="Kim R.W."/>
            <person name="Kang W.-H."/>
            <person name="Huh J.H."/>
            <person name="Kang B.-C."/>
            <person name="Yang T.-J."/>
            <person name="Lee Y.-H."/>
            <person name="Bennetzen J.L."/>
            <person name="Choi D."/>
        </authorList>
    </citation>
    <scope>NUCLEOTIDE SEQUENCE [LARGE SCALE GENOMIC DNA]</scope>
    <source>
        <strain evidence="8">cv. PBC81</strain>
    </source>
</reference>
<evidence type="ECO:0000256" key="3">
    <source>
        <dbReference type="ARBA" id="ARBA00022884"/>
    </source>
</evidence>
<dbReference type="Proteomes" id="UP000224567">
    <property type="component" value="Unassembled WGS sequence"/>
</dbReference>
<proteinExistence type="predicted"/>
<dbReference type="GO" id="GO:0005737">
    <property type="term" value="C:cytoplasm"/>
    <property type="evidence" value="ECO:0007669"/>
    <property type="project" value="TreeGrafter"/>
</dbReference>
<dbReference type="PROSITE" id="PS50302">
    <property type="entry name" value="PUM"/>
    <property type="match status" value="4"/>
</dbReference>
<evidence type="ECO:0000259" key="6">
    <source>
        <dbReference type="PROSITE" id="PS50303"/>
    </source>
</evidence>
<feature type="repeat" description="Pumilio" evidence="4">
    <location>
        <begin position="76"/>
        <end position="112"/>
    </location>
</feature>
<feature type="domain" description="PUM-HD" evidence="6">
    <location>
        <begin position="1"/>
        <end position="249"/>
    </location>
</feature>
<feature type="compositionally biased region" description="Basic and acidic residues" evidence="5">
    <location>
        <begin position="370"/>
        <end position="382"/>
    </location>
</feature>
<dbReference type="AlphaFoldDB" id="A0A2G2VZ82"/>
<keyword evidence="8" id="KW-1185">Reference proteome</keyword>
<keyword evidence="1" id="KW-0677">Repeat</keyword>
<dbReference type="InterPro" id="IPR033133">
    <property type="entry name" value="PUM-HD"/>
</dbReference>